<organism evidence="1 2">
    <name type="scientific">Candidatus Caccoplasma merdipullorum</name>
    <dbReference type="NCBI Taxonomy" id="2840718"/>
    <lineage>
        <taxon>Bacteria</taxon>
        <taxon>Pseudomonadati</taxon>
        <taxon>Bacteroidota</taxon>
        <taxon>Bacteroidia</taxon>
        <taxon>Bacteroidales</taxon>
        <taxon>Bacteroidaceae</taxon>
        <taxon>Bacteroidaceae incertae sedis</taxon>
        <taxon>Candidatus Caccoplasma</taxon>
    </lineage>
</organism>
<gene>
    <name evidence="1" type="ORF">IAC54_07145</name>
</gene>
<protein>
    <submittedName>
        <fullName evidence="1">DUF4835 family protein</fullName>
    </submittedName>
</protein>
<comment type="caution">
    <text evidence="1">The sequence shown here is derived from an EMBL/GenBank/DDBJ whole genome shotgun (WGS) entry which is preliminary data.</text>
</comment>
<reference evidence="1" key="2">
    <citation type="journal article" date="2021" name="PeerJ">
        <title>Extensive microbial diversity within the chicken gut microbiome revealed by metagenomics and culture.</title>
        <authorList>
            <person name="Gilroy R."/>
            <person name="Ravi A."/>
            <person name="Getino M."/>
            <person name="Pursley I."/>
            <person name="Horton D.L."/>
            <person name="Alikhan N.F."/>
            <person name="Baker D."/>
            <person name="Gharbi K."/>
            <person name="Hall N."/>
            <person name="Watson M."/>
            <person name="Adriaenssens E.M."/>
            <person name="Foster-Nyarko E."/>
            <person name="Jarju S."/>
            <person name="Secka A."/>
            <person name="Antonio M."/>
            <person name="Oren A."/>
            <person name="Chaudhuri R.R."/>
            <person name="La Ragione R."/>
            <person name="Hildebrand F."/>
            <person name="Pallen M.J."/>
        </authorList>
    </citation>
    <scope>NUCLEOTIDE SEQUENCE</scope>
    <source>
        <strain evidence="1">G3-4614</strain>
    </source>
</reference>
<proteinExistence type="predicted"/>
<dbReference type="AlphaFoldDB" id="A0A9D9E322"/>
<evidence type="ECO:0000313" key="1">
    <source>
        <dbReference type="EMBL" id="MBO8438654.1"/>
    </source>
</evidence>
<dbReference type="Proteomes" id="UP000823636">
    <property type="component" value="Unassembled WGS sequence"/>
</dbReference>
<dbReference type="InterPro" id="IPR032274">
    <property type="entry name" value="DUF4835"/>
</dbReference>
<name>A0A9D9E322_9BACT</name>
<accession>A0A9D9E322</accession>
<dbReference type="Pfam" id="PF16119">
    <property type="entry name" value="DUF4835"/>
    <property type="match status" value="1"/>
</dbReference>
<evidence type="ECO:0000313" key="2">
    <source>
        <dbReference type="Proteomes" id="UP000823636"/>
    </source>
</evidence>
<reference evidence="1" key="1">
    <citation type="submission" date="2020-10" db="EMBL/GenBank/DDBJ databases">
        <authorList>
            <person name="Gilroy R."/>
        </authorList>
    </citation>
    <scope>NUCLEOTIDE SEQUENCE</scope>
    <source>
        <strain evidence="1">G3-4614</strain>
    </source>
</reference>
<sequence length="302" mass="35011">MKRFIPILLLLVTSHIDIQAQELNCQVTINIDQVQDQVDEEMFNTLQQSVTEYMNDRKWSNAQISIAERINCAIYITIKSIEDSRYVGDIQIQASRPVYNTSYTTTTFNFKDSEFSFTYQEYEPLVYNDNMFENNLTCVLNFYAYLILGIDFDTFSPRGGDVFFRKAETFAIMGQSSQEAGWQTFGSSRNRSAIISSFTEERLAPYREMMYKYHRLGLDQMSMSPDKGRKVITQALQTLKEVYSTNSMSVLLPIFSDSKLDELVNLYSEAPQQEREDVYKLLSGIYPTEGQRLQQLRKGKTD</sequence>
<dbReference type="EMBL" id="JADIMW010000076">
    <property type="protein sequence ID" value="MBO8438654.1"/>
    <property type="molecule type" value="Genomic_DNA"/>
</dbReference>